<dbReference type="PANTHER" id="PTHR36849:SF1">
    <property type="entry name" value="CYTOPLASMIC PROTEIN"/>
    <property type="match status" value="1"/>
</dbReference>
<dbReference type="PANTHER" id="PTHR36849">
    <property type="entry name" value="CYTOPLASMIC PROTEIN-RELATED"/>
    <property type="match status" value="1"/>
</dbReference>
<dbReference type="EMBL" id="CP002545">
    <property type="protein sequence ID" value="ADY50699.1"/>
    <property type="molecule type" value="Genomic_DNA"/>
</dbReference>
<evidence type="ECO:0000313" key="1">
    <source>
        <dbReference type="EMBL" id="ADY50699.1"/>
    </source>
</evidence>
<dbReference type="AlphaFoldDB" id="F0SCW0"/>
<reference evidence="2" key="2">
    <citation type="submission" date="2011-02" db="EMBL/GenBank/DDBJ databases">
        <title>The complete genome of Pedobacter saltans DSM 12145.</title>
        <authorList>
            <consortium name="US DOE Joint Genome Institute (JGI-PGF)"/>
            <person name="Lucas S."/>
            <person name="Copeland A."/>
            <person name="Lapidus A."/>
            <person name="Bruce D."/>
            <person name="Goodwin L."/>
            <person name="Pitluck S."/>
            <person name="Kyrpides N."/>
            <person name="Mavromatis K."/>
            <person name="Pagani I."/>
            <person name="Ivanova N."/>
            <person name="Ovchinnikova G."/>
            <person name="Lu M."/>
            <person name="Detter J.C."/>
            <person name="Han C."/>
            <person name="Land M."/>
            <person name="Hauser L."/>
            <person name="Markowitz V."/>
            <person name="Cheng J.-F."/>
            <person name="Hugenholtz P."/>
            <person name="Woyke T."/>
            <person name="Wu D."/>
            <person name="Tindall B."/>
            <person name="Pomrenke H.G."/>
            <person name="Brambilla E."/>
            <person name="Klenk H.-P."/>
            <person name="Eisen J.A."/>
        </authorList>
    </citation>
    <scope>NUCLEOTIDE SEQUENCE [LARGE SCALE GENOMIC DNA]</scope>
    <source>
        <strain evidence="2">ATCC 51119 / DSM 12145 / JCM 21818 / LMG 10337 / NBRC 100064 / NCIMB 13643</strain>
    </source>
</reference>
<proteinExistence type="predicted"/>
<dbReference type="InterPro" id="IPR052552">
    <property type="entry name" value="YeaO-like"/>
</dbReference>
<dbReference type="KEGG" id="psn:Pedsa_0113"/>
<organism evidence="1 2">
    <name type="scientific">Pseudopedobacter saltans (strain ATCC 51119 / DSM 12145 / JCM 21818 / CCUG 39354 / LMG 10337 / NBRC 100064 / NCIMB 13643)</name>
    <name type="common">Pedobacter saltans</name>
    <dbReference type="NCBI Taxonomy" id="762903"/>
    <lineage>
        <taxon>Bacteria</taxon>
        <taxon>Pseudomonadati</taxon>
        <taxon>Bacteroidota</taxon>
        <taxon>Sphingobacteriia</taxon>
        <taxon>Sphingobacteriales</taxon>
        <taxon>Sphingobacteriaceae</taxon>
        <taxon>Pseudopedobacter</taxon>
    </lineage>
</organism>
<dbReference type="STRING" id="762903.Pedsa_0113"/>
<gene>
    <name evidence="1" type="ordered locus">Pedsa_0113</name>
</gene>
<dbReference type="RefSeq" id="WP_013631202.1">
    <property type="nucleotide sequence ID" value="NC_015177.1"/>
</dbReference>
<dbReference type="HOGENOM" id="CLU_137928_0_0_10"/>
<accession>F0SCW0</accession>
<dbReference type="Pfam" id="PF22752">
    <property type="entry name" value="DUF488-N3i"/>
    <property type="match status" value="1"/>
</dbReference>
<protein>
    <recommendedName>
        <fullName evidence="3">DUF488 domain-containing protein</fullName>
    </recommendedName>
</protein>
<evidence type="ECO:0008006" key="3">
    <source>
        <dbReference type="Google" id="ProtNLM"/>
    </source>
</evidence>
<sequence length="121" mass="14203">MSKIKIAIQRAYDAPAEEEESFRVLVDRLWPRGLKKENLELDFWAKDISPSAEVRKKYHSHPDDFAAFKKSYLKELESNPNLDFLTKELGKHKRIILLYASKDKEHNNAVVLKEFLEKKMG</sequence>
<evidence type="ECO:0000313" key="2">
    <source>
        <dbReference type="Proteomes" id="UP000000310"/>
    </source>
</evidence>
<name>F0SCW0_PSESL</name>
<keyword evidence="2" id="KW-1185">Reference proteome</keyword>
<dbReference type="Proteomes" id="UP000000310">
    <property type="component" value="Chromosome"/>
</dbReference>
<reference evidence="1 2" key="1">
    <citation type="journal article" date="2011" name="Stand. Genomic Sci.">
        <title>Complete genome sequence of the gliding, heparinolytic Pedobacter saltans type strain (113).</title>
        <authorList>
            <person name="Liolios K."/>
            <person name="Sikorski J."/>
            <person name="Lu M."/>
            <person name="Nolan M."/>
            <person name="Lapidus A."/>
            <person name="Lucas S."/>
            <person name="Hammon N."/>
            <person name="Deshpande S."/>
            <person name="Cheng J.F."/>
            <person name="Tapia R."/>
            <person name="Han C."/>
            <person name="Goodwin L."/>
            <person name="Pitluck S."/>
            <person name="Huntemann M."/>
            <person name="Ivanova N."/>
            <person name="Pagani I."/>
            <person name="Mavromatis K."/>
            <person name="Ovchinikova G."/>
            <person name="Pati A."/>
            <person name="Chen A."/>
            <person name="Palaniappan K."/>
            <person name="Land M."/>
            <person name="Hauser L."/>
            <person name="Brambilla E.M."/>
            <person name="Kotsyurbenko O."/>
            <person name="Rohde M."/>
            <person name="Tindall B.J."/>
            <person name="Abt B."/>
            <person name="Goker M."/>
            <person name="Detter J.C."/>
            <person name="Woyke T."/>
            <person name="Bristow J."/>
            <person name="Eisen J.A."/>
            <person name="Markowitz V."/>
            <person name="Hugenholtz P."/>
            <person name="Klenk H.P."/>
            <person name="Kyrpides N.C."/>
        </authorList>
    </citation>
    <scope>NUCLEOTIDE SEQUENCE [LARGE SCALE GENOMIC DNA]</scope>
    <source>
        <strain evidence="2">ATCC 51119 / DSM 12145 / JCM 21818 / LMG 10337 / NBRC 100064 / NCIMB 13643</strain>
    </source>
</reference>
<dbReference type="eggNOG" id="COG3189">
    <property type="taxonomic scope" value="Bacteria"/>
</dbReference>